<gene>
    <name evidence="2" type="ORF">RhiirA4_477347</name>
</gene>
<evidence type="ECO:0000256" key="1">
    <source>
        <dbReference type="SAM" id="Coils"/>
    </source>
</evidence>
<keyword evidence="3" id="KW-1185">Reference proteome</keyword>
<comment type="caution">
    <text evidence="2">The sequence shown here is derived from an EMBL/GenBank/DDBJ whole genome shotgun (WGS) entry which is preliminary data.</text>
</comment>
<sequence>MSNNITKATFELNKADIIYNENSEYENEYNNFESENKENFNNYNKSNIRVEQSKPKNLIPCMLINKIDGKIQRCKNLENF</sequence>
<accession>A0A2I1HD32</accession>
<proteinExistence type="predicted"/>
<feature type="coiled-coil region" evidence="1">
    <location>
        <begin position="15"/>
        <end position="42"/>
    </location>
</feature>
<keyword evidence="1" id="KW-0175">Coiled coil</keyword>
<evidence type="ECO:0000313" key="3">
    <source>
        <dbReference type="Proteomes" id="UP000234323"/>
    </source>
</evidence>
<dbReference type="EMBL" id="LLXI01002306">
    <property type="protein sequence ID" value="PKY56796.1"/>
    <property type="molecule type" value="Genomic_DNA"/>
</dbReference>
<organism evidence="2 3">
    <name type="scientific">Rhizophagus irregularis</name>
    <dbReference type="NCBI Taxonomy" id="588596"/>
    <lineage>
        <taxon>Eukaryota</taxon>
        <taxon>Fungi</taxon>
        <taxon>Fungi incertae sedis</taxon>
        <taxon>Mucoromycota</taxon>
        <taxon>Glomeromycotina</taxon>
        <taxon>Glomeromycetes</taxon>
        <taxon>Glomerales</taxon>
        <taxon>Glomeraceae</taxon>
        <taxon>Rhizophagus</taxon>
    </lineage>
</organism>
<dbReference type="Proteomes" id="UP000234323">
    <property type="component" value="Unassembled WGS sequence"/>
</dbReference>
<evidence type="ECO:0000313" key="2">
    <source>
        <dbReference type="EMBL" id="PKY56796.1"/>
    </source>
</evidence>
<reference evidence="2 3" key="1">
    <citation type="submission" date="2015-10" db="EMBL/GenBank/DDBJ databases">
        <title>Genome analyses suggest a sexual origin of heterokaryosis in a supposedly ancient asexual fungus.</title>
        <authorList>
            <person name="Ropars J."/>
            <person name="Sedzielewska K."/>
            <person name="Noel J."/>
            <person name="Charron P."/>
            <person name="Farinelli L."/>
            <person name="Marton T."/>
            <person name="Kruger M."/>
            <person name="Pelin A."/>
            <person name="Brachmann A."/>
            <person name="Corradi N."/>
        </authorList>
    </citation>
    <scope>NUCLEOTIDE SEQUENCE [LARGE SCALE GENOMIC DNA]</scope>
    <source>
        <strain evidence="2 3">A4</strain>
    </source>
</reference>
<dbReference type="AlphaFoldDB" id="A0A2I1HD32"/>
<protein>
    <submittedName>
        <fullName evidence="2">Uncharacterized protein</fullName>
    </submittedName>
</protein>
<name>A0A2I1HD32_9GLOM</name>